<evidence type="ECO:0000313" key="2">
    <source>
        <dbReference type="Proteomes" id="UP000663923"/>
    </source>
</evidence>
<dbReference type="RefSeq" id="WP_207987978.1">
    <property type="nucleotide sequence ID" value="NZ_CP071794.1"/>
</dbReference>
<accession>A0ABX7T4U3</accession>
<evidence type="ECO:0000313" key="1">
    <source>
        <dbReference type="EMBL" id="QTD56156.1"/>
    </source>
</evidence>
<gene>
    <name evidence="1" type="ORF">J4G78_00675</name>
</gene>
<sequence length="185" mass="21064">MRLSLQCHPLTPVSVVDEISLTYEWQAHGSLWLRYHAEGLLHDLDLPDLAESQRADGLWETTCFELFLQESSANRYCEFNFSPSSRWAAYQFSDYRDGMRNLQLPKSPDIFLDLSDSHVAIEVTLGLPDIWGESSLNASFSAVIAEQSGPKSYWALAHPPVHPIFITRIASSTNSRQQVTYEIWN</sequence>
<protein>
    <recommendedName>
        <fullName evidence="3">DOMON-like domain-containing protein</fullName>
    </recommendedName>
</protein>
<evidence type="ECO:0008006" key="3">
    <source>
        <dbReference type="Google" id="ProtNLM"/>
    </source>
</evidence>
<proteinExistence type="predicted"/>
<dbReference type="EMBL" id="CP071794">
    <property type="protein sequence ID" value="QTD56156.1"/>
    <property type="molecule type" value="Genomic_DNA"/>
</dbReference>
<organism evidence="1 2">
    <name type="scientific">Parasphingorhabdus cellanae</name>
    <dbReference type="NCBI Taxonomy" id="2806553"/>
    <lineage>
        <taxon>Bacteria</taxon>
        <taxon>Pseudomonadati</taxon>
        <taxon>Pseudomonadota</taxon>
        <taxon>Alphaproteobacteria</taxon>
        <taxon>Sphingomonadales</taxon>
        <taxon>Sphingomonadaceae</taxon>
        <taxon>Parasphingorhabdus</taxon>
    </lineage>
</organism>
<name>A0ABX7T4U3_9SPHN</name>
<dbReference type="Proteomes" id="UP000663923">
    <property type="component" value="Chromosome"/>
</dbReference>
<keyword evidence="2" id="KW-1185">Reference proteome</keyword>
<reference evidence="1 2" key="1">
    <citation type="submission" date="2021-03" db="EMBL/GenBank/DDBJ databases">
        <title>Complete genome of Parasphingorhabdus_sp.JHSY0214.</title>
        <authorList>
            <person name="Yoo J.H."/>
            <person name="Bae J.W."/>
        </authorList>
    </citation>
    <scope>NUCLEOTIDE SEQUENCE [LARGE SCALE GENOMIC DNA]</scope>
    <source>
        <strain evidence="1 2">JHSY0214</strain>
    </source>
</reference>